<sequence>MQMPRYGRNRQAVCSENVSEWGNLGWSKLAASPWSMVRGVKFHIYERFSSTFRTIAIEIGHGPGAGAAGRPVMPFARTNGANGVPEKLEMEFNARSSDEPFGWRWVRVSNRGPRAFRFGFPNPARLPPRLPPKVLRLLAFILFRPPPPPPPPAPPPPPRPWFWFLPPLFISARLRDFAWTSSFTMSITSSGMRRYLIVLPRM</sequence>
<dbReference type="VEuPathDB" id="VectorBase:AATE014781"/>
<evidence type="ECO:0000313" key="1">
    <source>
        <dbReference type="EnsemblMetazoa" id="AATE014781-PA.1"/>
    </source>
</evidence>
<organism evidence="1">
    <name type="scientific">Anopheles atroparvus</name>
    <name type="common">European mosquito</name>
    <dbReference type="NCBI Taxonomy" id="41427"/>
    <lineage>
        <taxon>Eukaryota</taxon>
        <taxon>Metazoa</taxon>
        <taxon>Ecdysozoa</taxon>
        <taxon>Arthropoda</taxon>
        <taxon>Hexapoda</taxon>
        <taxon>Insecta</taxon>
        <taxon>Pterygota</taxon>
        <taxon>Neoptera</taxon>
        <taxon>Endopterygota</taxon>
        <taxon>Diptera</taxon>
        <taxon>Nematocera</taxon>
        <taxon>Culicoidea</taxon>
        <taxon>Culicidae</taxon>
        <taxon>Anophelinae</taxon>
        <taxon>Anopheles</taxon>
    </lineage>
</organism>
<dbReference type="AlphaFoldDB" id="A0A182JB50"/>
<reference evidence="1" key="1">
    <citation type="submission" date="2022-08" db="UniProtKB">
        <authorList>
            <consortium name="EnsemblMetazoa"/>
        </authorList>
    </citation>
    <scope>IDENTIFICATION</scope>
    <source>
        <strain evidence="1">EBRO</strain>
    </source>
</reference>
<proteinExistence type="predicted"/>
<dbReference type="EnsemblMetazoa" id="AATE014781-RA">
    <property type="protein sequence ID" value="AATE014781-PA.1"/>
    <property type="gene ID" value="AATE014781"/>
</dbReference>
<accession>A0A182JB50</accession>
<protein>
    <submittedName>
        <fullName evidence="1">Uncharacterized protein</fullName>
    </submittedName>
</protein>
<name>A0A182JB50_ANOAO</name>